<gene>
    <name evidence="1" type="ORF">Lsai_0415</name>
</gene>
<dbReference type="eggNOG" id="ENOG5031DQZ">
    <property type="taxonomic scope" value="Bacteria"/>
</dbReference>
<name>A0A0W0YS73_9GAMM</name>
<proteinExistence type="predicted"/>
<dbReference type="OrthoDB" id="5651934at2"/>
<accession>A0A0W0YS73</accession>
<organism evidence="1 2">
    <name type="scientific">Legionella sainthelensi</name>
    <dbReference type="NCBI Taxonomy" id="28087"/>
    <lineage>
        <taxon>Bacteria</taxon>
        <taxon>Pseudomonadati</taxon>
        <taxon>Pseudomonadota</taxon>
        <taxon>Gammaproteobacteria</taxon>
        <taxon>Legionellales</taxon>
        <taxon>Legionellaceae</taxon>
        <taxon>Legionella</taxon>
    </lineage>
</organism>
<dbReference type="AlphaFoldDB" id="A0A0W0YS73"/>
<dbReference type="RefSeq" id="WP_027270102.1">
    <property type="nucleotide sequence ID" value="NZ_CAAAJE010000003.1"/>
</dbReference>
<reference evidence="1 2" key="1">
    <citation type="submission" date="2015-11" db="EMBL/GenBank/DDBJ databases">
        <title>Genomic analysis of 38 Legionella species identifies large and diverse effector repertoires.</title>
        <authorList>
            <person name="Burstein D."/>
            <person name="Amaro F."/>
            <person name="Zusman T."/>
            <person name="Lifshitz Z."/>
            <person name="Cohen O."/>
            <person name="Gilbert J.A."/>
            <person name="Pupko T."/>
            <person name="Shuman H.A."/>
            <person name="Segal G."/>
        </authorList>
    </citation>
    <scope>NUCLEOTIDE SEQUENCE [LARGE SCALE GENOMIC DNA]</scope>
    <source>
        <strain evidence="1 2">Mt.St.Helens-4</strain>
    </source>
</reference>
<protein>
    <submittedName>
        <fullName evidence="1">Uncharacterized protein</fullName>
    </submittedName>
</protein>
<sequence length="274" mass="32540">MGIFREIAIRYCEKIYDAYKLQADEKTYKGKEAELLIERNEFARCLIKTLKSKEFNDDYNEYFQQLLSEIASALEHVNTTVIDYNSKYNTAFTSDLYETFFTSSLKNFINALSELYQKSPEIIKSIQDNSSFNKNRSIPWIYQFSFVLYEYILEKEFELATNKNSRDIFDTKIQLILKYVQNAASLYSRFENNEHDSEYKELMKMLLQRMQTDENDIQRRKSQQSNTSSVYSYFSQTFYKASETIMGKSQLGETIDFLIKEFNERSMTKTLQCC</sequence>
<dbReference type="PATRIC" id="fig|28087.4.peg.434"/>
<evidence type="ECO:0000313" key="2">
    <source>
        <dbReference type="Proteomes" id="UP000054621"/>
    </source>
</evidence>
<dbReference type="Proteomes" id="UP000054621">
    <property type="component" value="Unassembled WGS sequence"/>
</dbReference>
<comment type="caution">
    <text evidence="1">The sequence shown here is derived from an EMBL/GenBank/DDBJ whole genome shotgun (WGS) entry which is preliminary data.</text>
</comment>
<evidence type="ECO:0000313" key="1">
    <source>
        <dbReference type="EMBL" id="KTD59771.1"/>
    </source>
</evidence>
<dbReference type="EMBL" id="LNYV01000004">
    <property type="protein sequence ID" value="KTD59771.1"/>
    <property type="molecule type" value="Genomic_DNA"/>
</dbReference>